<dbReference type="CDD" id="cd15777">
    <property type="entry name" value="CRBN_C_like"/>
    <property type="match status" value="1"/>
</dbReference>
<reference evidence="3 4" key="1">
    <citation type="submission" date="2022-05" db="EMBL/GenBank/DDBJ databases">
        <authorList>
            <consortium name="Genoscope - CEA"/>
            <person name="William W."/>
        </authorList>
    </citation>
    <scope>NUCLEOTIDE SEQUENCE [LARGE SCALE GENOMIC DNA]</scope>
</reference>
<feature type="domain" description="CULT" evidence="2">
    <location>
        <begin position="34"/>
        <end position="174"/>
    </location>
</feature>
<feature type="signal peptide" evidence="1">
    <location>
        <begin position="1"/>
        <end position="25"/>
    </location>
</feature>
<evidence type="ECO:0000256" key="1">
    <source>
        <dbReference type="SAM" id="SignalP"/>
    </source>
</evidence>
<dbReference type="InterPro" id="IPR034750">
    <property type="entry name" value="CULT"/>
</dbReference>
<evidence type="ECO:0000313" key="3">
    <source>
        <dbReference type="EMBL" id="CAH3015277.1"/>
    </source>
</evidence>
<dbReference type="Gene3D" id="2.170.150.20">
    <property type="entry name" value="Peptide methionine sulfoxide reductase"/>
    <property type="match status" value="1"/>
</dbReference>
<accession>A0ABN8LDX7</accession>
<proteinExistence type="predicted"/>
<dbReference type="EMBL" id="CALNXI010000021">
    <property type="protein sequence ID" value="CAH3015277.1"/>
    <property type="molecule type" value="Genomic_DNA"/>
</dbReference>
<keyword evidence="1" id="KW-0732">Signal</keyword>
<organism evidence="3 4">
    <name type="scientific">Porites evermanni</name>
    <dbReference type="NCBI Taxonomy" id="104178"/>
    <lineage>
        <taxon>Eukaryota</taxon>
        <taxon>Metazoa</taxon>
        <taxon>Cnidaria</taxon>
        <taxon>Anthozoa</taxon>
        <taxon>Hexacorallia</taxon>
        <taxon>Scleractinia</taxon>
        <taxon>Fungiina</taxon>
        <taxon>Poritidae</taxon>
        <taxon>Porites</taxon>
    </lineage>
</organism>
<dbReference type="PROSITE" id="PS51788">
    <property type="entry name" value="CULT"/>
    <property type="match status" value="1"/>
</dbReference>
<name>A0ABN8LDX7_9CNID</name>
<protein>
    <recommendedName>
        <fullName evidence="2">CULT domain-containing protein</fullName>
    </recommendedName>
</protein>
<dbReference type="Proteomes" id="UP001159427">
    <property type="component" value="Unassembled WGS sequence"/>
</dbReference>
<feature type="chain" id="PRO_5045666077" description="CULT domain-containing protein" evidence="1">
    <location>
        <begin position="26"/>
        <end position="188"/>
    </location>
</feature>
<gene>
    <name evidence="3" type="ORF">PEVE_00014528</name>
</gene>
<evidence type="ECO:0000313" key="4">
    <source>
        <dbReference type="Proteomes" id="UP001159427"/>
    </source>
</evidence>
<evidence type="ECO:0000259" key="2">
    <source>
        <dbReference type="PROSITE" id="PS51788"/>
    </source>
</evidence>
<keyword evidence="4" id="KW-1185">Reference proteome</keyword>
<sequence>MKFLCCKGLFVLCFLIFYRFSSVYAISVDVEQDSGSLLCRKCGHDITTAVHLYNKASKLALRQRNDTILGVQQRLIQLFKNPHGQHFELITATTANIKSHGEAFEEHSWFPGYAWRIAVCPRCGSHMGWSFEDPYQSDQHGNEDSHTHDTVDDTYSKKPYSFVGLIYPNLIQEYYADSLIITPKAYRS</sequence>
<comment type="caution">
    <text evidence="3">The sequence shown here is derived from an EMBL/GenBank/DDBJ whole genome shotgun (WGS) entry which is preliminary data.</text>
</comment>